<evidence type="ECO:0000313" key="1">
    <source>
        <dbReference type="EMBL" id="EGG54096.1"/>
    </source>
</evidence>
<dbReference type="AlphaFoldDB" id="F3QJW6"/>
<dbReference type="EMBL" id="AFBP01000031">
    <property type="protein sequence ID" value="EGG55119.1"/>
    <property type="molecule type" value="Genomic_DNA"/>
</dbReference>
<sequence length="43" mass="4879">MSTHVKLLLENVQKPSCTPLGNPAEAETRRGNFDIKLRLSEKR</sequence>
<dbReference type="HOGENOM" id="CLU_3237147_0_0_4"/>
<evidence type="ECO:0000313" key="3">
    <source>
        <dbReference type="Proteomes" id="UP000005156"/>
    </source>
</evidence>
<evidence type="ECO:0000313" key="2">
    <source>
        <dbReference type="EMBL" id="EGG55119.1"/>
    </source>
</evidence>
<keyword evidence="3" id="KW-1185">Reference proteome</keyword>
<proteinExistence type="predicted"/>
<protein>
    <submittedName>
        <fullName evidence="2">Uncharacterized protein</fullName>
    </submittedName>
</protein>
<accession>F3QJW6</accession>
<dbReference type="Proteomes" id="UP000005156">
    <property type="component" value="Unassembled WGS sequence"/>
</dbReference>
<dbReference type="EMBL" id="AFBP01000047">
    <property type="protein sequence ID" value="EGG54096.1"/>
    <property type="molecule type" value="Genomic_DNA"/>
</dbReference>
<reference evidence="2 3" key="1">
    <citation type="submission" date="2011-02" db="EMBL/GenBank/DDBJ databases">
        <authorList>
            <person name="Weinstock G."/>
            <person name="Sodergren E."/>
            <person name="Clifton S."/>
            <person name="Fulton L."/>
            <person name="Fulton B."/>
            <person name="Courtney L."/>
            <person name="Fronick C."/>
            <person name="Harrison M."/>
            <person name="Strong C."/>
            <person name="Farmer C."/>
            <person name="Delahaunty K."/>
            <person name="Markovic C."/>
            <person name="Hall O."/>
            <person name="Minx P."/>
            <person name="Tomlinson C."/>
            <person name="Mitreva M."/>
            <person name="Hou S."/>
            <person name="Chen J."/>
            <person name="Wollam A."/>
            <person name="Pepin K.H."/>
            <person name="Johnson M."/>
            <person name="Bhonagiri V."/>
            <person name="Zhang X."/>
            <person name="Suruliraj S."/>
            <person name="Warren W."/>
            <person name="Chinwalla A."/>
            <person name="Mardis E.R."/>
            <person name="Wilson R.K."/>
        </authorList>
    </citation>
    <scope>NUCLEOTIDE SEQUENCE [LARGE SCALE GENOMIC DNA]</scope>
    <source>
        <strain evidence="2 3">YIT 11859</strain>
    </source>
</reference>
<gene>
    <name evidence="2" type="ORF">HMPREF9439_01223</name>
    <name evidence="1" type="ORF">HMPREF9439_01601</name>
</gene>
<comment type="caution">
    <text evidence="2">The sequence shown here is derived from an EMBL/GenBank/DDBJ whole genome shotgun (WGS) entry which is preliminary data.</text>
</comment>
<name>F3QJW6_9BURK</name>
<organism evidence="2 3">
    <name type="scientific">Parasutterella excrementihominis YIT 11859</name>
    <dbReference type="NCBI Taxonomy" id="762966"/>
    <lineage>
        <taxon>Bacteria</taxon>
        <taxon>Pseudomonadati</taxon>
        <taxon>Pseudomonadota</taxon>
        <taxon>Betaproteobacteria</taxon>
        <taxon>Burkholderiales</taxon>
        <taxon>Sutterellaceae</taxon>
        <taxon>Parasutterella</taxon>
    </lineage>
</organism>